<evidence type="ECO:0000313" key="24">
    <source>
        <dbReference type="EMBL" id="RLV92963.1"/>
    </source>
</evidence>
<dbReference type="PRINTS" id="PR00237">
    <property type="entry name" value="GPCRRHODOPSN"/>
</dbReference>
<keyword evidence="8 21" id="KW-0812">Transmembrane</keyword>
<evidence type="ECO:0000313" key="25">
    <source>
        <dbReference type="Proteomes" id="UP000276834"/>
    </source>
</evidence>
<keyword evidence="14" id="KW-0325">Glycoprotein</keyword>
<dbReference type="SUPFAM" id="SSF81321">
    <property type="entry name" value="Family A G protein-coupled receptor-like"/>
    <property type="match status" value="1"/>
</dbReference>
<keyword evidence="15 21" id="KW-0807">Transducer</keyword>
<evidence type="ECO:0000256" key="6">
    <source>
        <dbReference type="ARBA" id="ARBA00022475"/>
    </source>
</evidence>
<dbReference type="PROSITE" id="PS00237">
    <property type="entry name" value="G_PROTEIN_RECEP_F1_1"/>
    <property type="match status" value="1"/>
</dbReference>
<dbReference type="InterPro" id="IPR017452">
    <property type="entry name" value="GPCR_Rhodpsn_7TM"/>
</dbReference>
<evidence type="ECO:0000256" key="16">
    <source>
        <dbReference type="ARBA" id="ARBA00023242"/>
    </source>
</evidence>
<evidence type="ECO:0000256" key="7">
    <source>
        <dbReference type="ARBA" id="ARBA00022490"/>
    </source>
</evidence>
<evidence type="ECO:0000256" key="2">
    <source>
        <dbReference type="ARBA" id="ARBA00004345"/>
    </source>
</evidence>
<evidence type="ECO:0000256" key="17">
    <source>
        <dbReference type="ARBA" id="ARBA00023288"/>
    </source>
</evidence>
<dbReference type="GO" id="GO:0007267">
    <property type="term" value="P:cell-cell signaling"/>
    <property type="evidence" value="ECO:0007669"/>
    <property type="project" value="TreeGrafter"/>
</dbReference>
<dbReference type="InterPro" id="IPR000276">
    <property type="entry name" value="GPCR_Rhodpsn"/>
</dbReference>
<dbReference type="CDD" id="cd15325">
    <property type="entry name" value="7tmA_alpha1A_AR"/>
    <property type="match status" value="1"/>
</dbReference>
<dbReference type="GO" id="GO:0031965">
    <property type="term" value="C:nuclear membrane"/>
    <property type="evidence" value="ECO:0007669"/>
    <property type="project" value="UniProtKB-SubCell"/>
</dbReference>
<keyword evidence="11 22" id="KW-0472">Membrane</keyword>
<dbReference type="GO" id="GO:0007200">
    <property type="term" value="P:phospholipase C-activating G protein-coupled receptor signaling pathway"/>
    <property type="evidence" value="ECO:0007669"/>
    <property type="project" value="TreeGrafter"/>
</dbReference>
<dbReference type="EMBL" id="QUSF01000095">
    <property type="protein sequence ID" value="RLV92963.1"/>
    <property type="molecule type" value="Genomic_DNA"/>
</dbReference>
<evidence type="ECO:0000256" key="9">
    <source>
        <dbReference type="ARBA" id="ARBA00022989"/>
    </source>
</evidence>
<keyword evidence="9 22" id="KW-1133">Transmembrane helix</keyword>
<keyword evidence="17" id="KW-0449">Lipoprotein</keyword>
<evidence type="ECO:0000256" key="19">
    <source>
        <dbReference type="ARBA" id="ARBA00032839"/>
    </source>
</evidence>
<evidence type="ECO:0000256" key="21">
    <source>
        <dbReference type="RuleBase" id="RU000688"/>
    </source>
</evidence>
<dbReference type="PRINTS" id="PR00557">
    <property type="entry name" value="ADRENRGCA1AR"/>
</dbReference>
<feature type="transmembrane region" description="Helical" evidence="22">
    <location>
        <begin position="100"/>
        <end position="122"/>
    </location>
</feature>
<reference evidence="24 25" key="1">
    <citation type="journal article" date="2018" name="Proc. R. Soc. B">
        <title>A non-coding region near Follistatin controls head colour polymorphism in the Gouldian finch.</title>
        <authorList>
            <person name="Toomey M.B."/>
            <person name="Marques C.I."/>
            <person name="Andrade P."/>
            <person name="Araujo P.M."/>
            <person name="Sabatino S."/>
            <person name="Gazda M.A."/>
            <person name="Afonso S."/>
            <person name="Lopes R.J."/>
            <person name="Corbo J.C."/>
            <person name="Carneiro M."/>
        </authorList>
    </citation>
    <scope>NUCLEOTIDE SEQUENCE [LARGE SCALE GENOMIC DNA]</scope>
    <source>
        <strain evidence="24">Red01</strain>
        <tissue evidence="24">Muscle</tissue>
    </source>
</reference>
<evidence type="ECO:0000256" key="4">
    <source>
        <dbReference type="ARBA" id="ARBA00004651"/>
    </source>
</evidence>
<dbReference type="GO" id="GO:0055117">
    <property type="term" value="P:regulation of cardiac muscle contraction"/>
    <property type="evidence" value="ECO:0007669"/>
    <property type="project" value="InterPro"/>
</dbReference>
<dbReference type="GO" id="GO:0019229">
    <property type="term" value="P:regulation of vasoconstriction"/>
    <property type="evidence" value="ECO:0007669"/>
    <property type="project" value="InterPro"/>
</dbReference>
<dbReference type="STRING" id="44316.ENSEGOP00005021176"/>
<feature type="transmembrane region" description="Helical" evidence="22">
    <location>
        <begin position="184"/>
        <end position="205"/>
    </location>
</feature>
<evidence type="ECO:0000256" key="8">
    <source>
        <dbReference type="ARBA" id="ARBA00022692"/>
    </source>
</evidence>
<keyword evidence="13 21" id="KW-0675">Receptor</keyword>
<protein>
    <recommendedName>
        <fullName evidence="5">Alpha-1A adrenergic receptor</fullName>
    </recommendedName>
    <alternativeName>
        <fullName evidence="19">Alpha-1A adrenoreceptor</fullName>
    </alternativeName>
    <alternativeName>
        <fullName evidence="18">Alpha-1C adrenergic receptor</fullName>
    </alternativeName>
</protein>
<evidence type="ECO:0000256" key="1">
    <source>
        <dbReference type="ARBA" id="ARBA00004232"/>
    </source>
</evidence>
<dbReference type="InterPro" id="IPR001004">
    <property type="entry name" value="ADRA1A_rcpt"/>
</dbReference>
<evidence type="ECO:0000256" key="18">
    <source>
        <dbReference type="ARBA" id="ARBA00031524"/>
    </source>
</evidence>
<evidence type="ECO:0000256" key="12">
    <source>
        <dbReference type="ARBA" id="ARBA00023139"/>
    </source>
</evidence>
<evidence type="ECO:0000256" key="15">
    <source>
        <dbReference type="ARBA" id="ARBA00023224"/>
    </source>
</evidence>
<dbReference type="PROSITE" id="PS50262">
    <property type="entry name" value="G_PROTEIN_RECEP_F1_2"/>
    <property type="match status" value="1"/>
</dbReference>
<keyword evidence="6" id="KW-1003">Cell membrane</keyword>
<dbReference type="GO" id="GO:0005737">
    <property type="term" value="C:cytoplasm"/>
    <property type="evidence" value="ECO:0007669"/>
    <property type="project" value="UniProtKB-SubCell"/>
</dbReference>
<keyword evidence="10 21" id="KW-0297">G-protein coupled receptor</keyword>
<dbReference type="OrthoDB" id="6358729at2759"/>
<dbReference type="InterPro" id="IPR002233">
    <property type="entry name" value="ADR_fam"/>
</dbReference>
<evidence type="ECO:0000259" key="23">
    <source>
        <dbReference type="PROSITE" id="PS50262"/>
    </source>
</evidence>
<feature type="transmembrane region" description="Helical" evidence="22">
    <location>
        <begin position="273"/>
        <end position="298"/>
    </location>
</feature>
<evidence type="ECO:0000256" key="3">
    <source>
        <dbReference type="ARBA" id="ARBA00004496"/>
    </source>
</evidence>
<dbReference type="GO" id="GO:0004937">
    <property type="term" value="F:alpha1-adrenergic receptor activity"/>
    <property type="evidence" value="ECO:0007669"/>
    <property type="project" value="InterPro"/>
</dbReference>
<feature type="transmembrane region" description="Helical" evidence="22">
    <location>
        <begin position="26"/>
        <end position="52"/>
    </location>
</feature>
<dbReference type="PRINTS" id="PR01103">
    <property type="entry name" value="ADRENERGICR"/>
</dbReference>
<evidence type="ECO:0000256" key="22">
    <source>
        <dbReference type="SAM" id="Phobius"/>
    </source>
</evidence>
<dbReference type="GO" id="GO:0007204">
    <property type="term" value="P:positive regulation of cytosolic calcium ion concentration"/>
    <property type="evidence" value="ECO:0007669"/>
    <property type="project" value="TreeGrafter"/>
</dbReference>
<keyword evidence="7" id="KW-0963">Cytoplasm</keyword>
<evidence type="ECO:0000256" key="10">
    <source>
        <dbReference type="ARBA" id="ARBA00023040"/>
    </source>
</evidence>
<feature type="transmembrane region" description="Helical" evidence="22">
    <location>
        <begin position="64"/>
        <end position="94"/>
    </location>
</feature>
<dbReference type="Proteomes" id="UP000276834">
    <property type="component" value="Unassembled WGS sequence"/>
</dbReference>
<feature type="transmembrane region" description="Helical" evidence="22">
    <location>
        <begin position="143"/>
        <end position="164"/>
    </location>
</feature>
<dbReference type="Pfam" id="PF00001">
    <property type="entry name" value="7tm_1"/>
    <property type="match status" value="1"/>
</dbReference>
<organism evidence="24 25">
    <name type="scientific">Chloebia gouldiae</name>
    <name type="common">Gouldian finch</name>
    <name type="synonym">Erythrura gouldiae</name>
    <dbReference type="NCBI Taxonomy" id="44316"/>
    <lineage>
        <taxon>Eukaryota</taxon>
        <taxon>Metazoa</taxon>
        <taxon>Chordata</taxon>
        <taxon>Craniata</taxon>
        <taxon>Vertebrata</taxon>
        <taxon>Euteleostomi</taxon>
        <taxon>Archelosauria</taxon>
        <taxon>Archosauria</taxon>
        <taxon>Dinosauria</taxon>
        <taxon>Saurischia</taxon>
        <taxon>Theropoda</taxon>
        <taxon>Coelurosauria</taxon>
        <taxon>Aves</taxon>
        <taxon>Neognathae</taxon>
        <taxon>Neoaves</taxon>
        <taxon>Telluraves</taxon>
        <taxon>Australaves</taxon>
        <taxon>Passeriformes</taxon>
        <taxon>Passeroidea</taxon>
        <taxon>Passeridae</taxon>
        <taxon>Chloebia</taxon>
    </lineage>
</organism>
<dbReference type="GO" id="GO:0005901">
    <property type="term" value="C:caveola"/>
    <property type="evidence" value="ECO:0007669"/>
    <property type="project" value="UniProtKB-SubCell"/>
</dbReference>
<evidence type="ECO:0000256" key="20">
    <source>
        <dbReference type="ARBA" id="ARBA00046949"/>
    </source>
</evidence>
<comment type="similarity">
    <text evidence="21">Belongs to the G-protein coupled receptor 1 family.</text>
</comment>
<accession>A0A3L8S1H8</accession>
<feature type="domain" description="G-protein coupled receptors family 1 profile" evidence="23">
    <location>
        <begin position="43"/>
        <end position="326"/>
    </location>
</feature>
<comment type="caution">
    <text evidence="24">The sequence shown here is derived from an EMBL/GenBank/DDBJ whole genome shotgun (WGS) entry which is preliminary data.</text>
</comment>
<comment type="subcellular location">
    <subcellularLocation>
        <location evidence="4">Cell membrane</location>
        <topology evidence="4">Multi-pass membrane protein</topology>
    </subcellularLocation>
    <subcellularLocation>
        <location evidence="3">Cytoplasm</location>
    </subcellularLocation>
    <subcellularLocation>
        <location evidence="2">Membrane</location>
        <location evidence="2">Caveola</location>
    </subcellularLocation>
    <subcellularLocation>
        <location evidence="1">Nucleus membrane</location>
        <topology evidence="1">Multi-pass membrane protein</topology>
    </subcellularLocation>
</comment>
<proteinExistence type="inferred from homology"/>
<keyword evidence="16" id="KW-0539">Nucleus</keyword>
<evidence type="ECO:0000256" key="5">
    <source>
        <dbReference type="ARBA" id="ARBA00014216"/>
    </source>
</evidence>
<dbReference type="AlphaFoldDB" id="A0A3L8S1H8"/>
<dbReference type="Gene3D" id="1.20.1070.10">
    <property type="entry name" value="Rhodopsin 7-helix transmembrane proteins"/>
    <property type="match status" value="1"/>
</dbReference>
<sequence length="621" mass="68405">MALLPGNSSECSNCTHSVEPLNVSKAILLGVILGGLIGFGVLGNILVILSVACHRHLQSVTHYYIINLAVADLLLTSTVLPFSATMEILGYWVFGRIFCNIWAAVDVLCCTASIMSLCVISIDRYIGVSYPLRYPSIVTERRGLLALLCVWALSLVISIGPLFGWKEPAPEDETICQITEEPGYVLFSALGSFYLPLIIILVMYCRVYVVAKRENQGLTSGLKTEKSRSEEVTLRIHRKNVPGASGSAPNPKSKHHFSVRLLKFSREKKAAKTLGIVVGCFVLCWLPFFVVMPLGSFFPAIKPPDTLFKITFWLGYLNSCINPIIYPCSSQEFKKAFHNVLRAQCLLRKQPAVKQTPSFNLNHPAGEGMESGKGVVRIPVGSGETFYKISKSDGVCEWKIFSSVQGVPTKNAVCKDCRAAKAKSKGFLQECCCAGTSGSLIRENCKVPSAKIHSVSLSESGEDILKNLSVSSDSEKLLVLSISMAWIRKTMFKTNSRGQAVDTNFPWMISSDSRAKEESQLVFKVLHLAPGKCGTCTSVTLCQKEENPTGRSPPLLDPARLFIYFNYSITVYLLQKVLLLLPDITKYEGENLKFLFAAVSFVENNISSKFSKTTTEYSILN</sequence>
<evidence type="ECO:0000256" key="11">
    <source>
        <dbReference type="ARBA" id="ARBA00023136"/>
    </source>
</evidence>
<gene>
    <name evidence="24" type="ORF">DV515_00013601</name>
</gene>
<dbReference type="PANTHER" id="PTHR24248:SF16">
    <property type="entry name" value="ALPHA-1A ADRENERGIC RECEPTOR"/>
    <property type="match status" value="1"/>
</dbReference>
<dbReference type="SMART" id="SM01381">
    <property type="entry name" value="7TM_GPCR_Srsx"/>
    <property type="match status" value="1"/>
</dbReference>
<name>A0A3L8S1H8_CHLGU</name>
<dbReference type="GO" id="GO:0043410">
    <property type="term" value="P:positive regulation of MAPK cascade"/>
    <property type="evidence" value="ECO:0007669"/>
    <property type="project" value="TreeGrafter"/>
</dbReference>
<comment type="subunit">
    <text evidence="20">Homo- and heterooligomer. Heterooligomerizes with ADRA1B homooligomers in cardiac myocytes. Interacts with CAVIN4.</text>
</comment>
<keyword evidence="12" id="KW-0564">Palmitate</keyword>
<keyword evidence="25" id="KW-1185">Reference proteome</keyword>
<dbReference type="GO" id="GO:0071880">
    <property type="term" value="P:adenylate cyclase-activating adrenergic receptor signaling pathway"/>
    <property type="evidence" value="ECO:0007669"/>
    <property type="project" value="TreeGrafter"/>
</dbReference>
<dbReference type="FunFam" id="1.20.1070.10:FF:000027">
    <property type="entry name" value="alpha-1A adrenergic receptor"/>
    <property type="match status" value="1"/>
</dbReference>
<dbReference type="PANTHER" id="PTHR24248">
    <property type="entry name" value="ADRENERGIC RECEPTOR-RELATED G-PROTEIN COUPLED RECEPTOR"/>
    <property type="match status" value="1"/>
</dbReference>
<evidence type="ECO:0000256" key="13">
    <source>
        <dbReference type="ARBA" id="ARBA00023170"/>
    </source>
</evidence>
<evidence type="ECO:0000256" key="14">
    <source>
        <dbReference type="ARBA" id="ARBA00023180"/>
    </source>
</evidence>